<gene>
    <name evidence="1" type="ORF">FRX97_04710</name>
</gene>
<protein>
    <submittedName>
        <fullName evidence="1">DUF4286 family protein</fullName>
    </submittedName>
</protein>
<evidence type="ECO:0000313" key="2">
    <source>
        <dbReference type="Proteomes" id="UP000321168"/>
    </source>
</evidence>
<sequence length="105" mass="12289">MEKIIYNVTVNIDHDVHDDWVSWMKEVHIPDVMATKCFLESRFCNVLSDHEQGGVTYSIQYLAASEADLNRYQKEFAPKLQQEHTAKYNGKFAAFRTLLKMVDQF</sequence>
<reference evidence="1 2" key="1">
    <citation type="submission" date="2019-08" db="EMBL/GenBank/DDBJ databases">
        <title>Genome of Luteibaculum oceani JCM 18817.</title>
        <authorList>
            <person name="Bowman J.P."/>
        </authorList>
    </citation>
    <scope>NUCLEOTIDE SEQUENCE [LARGE SCALE GENOMIC DNA]</scope>
    <source>
        <strain evidence="1 2">JCM 18817</strain>
    </source>
</reference>
<name>A0A5C6VAG3_9FLAO</name>
<organism evidence="1 2">
    <name type="scientific">Luteibaculum oceani</name>
    <dbReference type="NCBI Taxonomy" id="1294296"/>
    <lineage>
        <taxon>Bacteria</taxon>
        <taxon>Pseudomonadati</taxon>
        <taxon>Bacteroidota</taxon>
        <taxon>Flavobacteriia</taxon>
        <taxon>Flavobacteriales</taxon>
        <taxon>Luteibaculaceae</taxon>
        <taxon>Luteibaculum</taxon>
    </lineage>
</organism>
<keyword evidence="2" id="KW-1185">Reference proteome</keyword>
<dbReference type="Pfam" id="PF14114">
    <property type="entry name" value="DUF4286"/>
    <property type="match status" value="1"/>
</dbReference>
<dbReference type="Proteomes" id="UP000321168">
    <property type="component" value="Unassembled WGS sequence"/>
</dbReference>
<dbReference type="OrthoDB" id="1121837at2"/>
<dbReference type="EMBL" id="VORB01000003">
    <property type="protein sequence ID" value="TXC81824.1"/>
    <property type="molecule type" value="Genomic_DNA"/>
</dbReference>
<dbReference type="AlphaFoldDB" id="A0A5C6VAG3"/>
<evidence type="ECO:0000313" key="1">
    <source>
        <dbReference type="EMBL" id="TXC81824.1"/>
    </source>
</evidence>
<comment type="caution">
    <text evidence="1">The sequence shown here is derived from an EMBL/GenBank/DDBJ whole genome shotgun (WGS) entry which is preliminary data.</text>
</comment>
<dbReference type="RefSeq" id="WP_147013913.1">
    <property type="nucleotide sequence ID" value="NZ_VORB01000003.1"/>
</dbReference>
<dbReference type="InterPro" id="IPR025563">
    <property type="entry name" value="DUF4286"/>
</dbReference>
<proteinExistence type="predicted"/>
<accession>A0A5C6VAG3</accession>